<feature type="compositionally biased region" description="Acidic residues" evidence="10">
    <location>
        <begin position="1"/>
        <end position="10"/>
    </location>
</feature>
<evidence type="ECO:0000256" key="6">
    <source>
        <dbReference type="ARBA" id="ARBA00023015"/>
    </source>
</evidence>
<dbReference type="EMBL" id="JAVRRA010011569">
    <property type="protein sequence ID" value="KAK5240099.1"/>
    <property type="molecule type" value="Genomic_DNA"/>
</dbReference>
<evidence type="ECO:0000256" key="2">
    <source>
        <dbReference type="ARBA" id="ARBA00013184"/>
    </source>
</evidence>
<evidence type="ECO:0000256" key="4">
    <source>
        <dbReference type="ARBA" id="ARBA00022763"/>
    </source>
</evidence>
<evidence type="ECO:0000313" key="12">
    <source>
        <dbReference type="Proteomes" id="UP001357485"/>
    </source>
</evidence>
<gene>
    <name evidence="11" type="ORF">LTR16_011110</name>
</gene>
<keyword evidence="5" id="KW-0007">Acetylation</keyword>
<dbReference type="Pfam" id="PF08214">
    <property type="entry name" value="HAT_KAT11"/>
    <property type="match status" value="1"/>
</dbReference>
<dbReference type="EC" id="2.3.1.48" evidence="2"/>
<dbReference type="PANTHER" id="PTHR31571:SF2">
    <property type="entry name" value="HISTONE ACETYLTRANSFERASE RTT109"/>
    <property type="match status" value="1"/>
</dbReference>
<dbReference type="PANTHER" id="PTHR31571">
    <property type="entry name" value="ALTERED INHERITANCE OF MITOCHONDRIA PROTEIN 6"/>
    <property type="match status" value="1"/>
</dbReference>
<keyword evidence="4" id="KW-0227">DNA damage</keyword>
<proteinExistence type="predicted"/>
<evidence type="ECO:0000256" key="9">
    <source>
        <dbReference type="ARBA" id="ARBA00048940"/>
    </source>
</evidence>
<organism evidence="11 12">
    <name type="scientific">Cryomyces antarcticus</name>
    <dbReference type="NCBI Taxonomy" id="329879"/>
    <lineage>
        <taxon>Eukaryota</taxon>
        <taxon>Fungi</taxon>
        <taxon>Dikarya</taxon>
        <taxon>Ascomycota</taxon>
        <taxon>Pezizomycotina</taxon>
        <taxon>Dothideomycetes</taxon>
        <taxon>Dothideomycetes incertae sedis</taxon>
        <taxon>Cryomyces</taxon>
    </lineage>
</organism>
<name>A0ABR0LSP4_9PEZI</name>
<accession>A0ABR0LSP4</accession>
<sequence>FLDELDEELPDASSSQINVSPKKRSAGQWKSVKTLEQFWEMMAYRQECSSGRLVGFIWVVFTPSDVRSTGDTETTSSQMSALSEADENY</sequence>
<keyword evidence="7" id="KW-0804">Transcription</keyword>
<dbReference type="Proteomes" id="UP001357485">
    <property type="component" value="Unassembled WGS sequence"/>
</dbReference>
<evidence type="ECO:0000256" key="10">
    <source>
        <dbReference type="SAM" id="MobiDB-lite"/>
    </source>
</evidence>
<reference evidence="11 12" key="1">
    <citation type="submission" date="2023-08" db="EMBL/GenBank/DDBJ databases">
        <title>Black Yeasts Isolated from many extreme environments.</title>
        <authorList>
            <person name="Coleine C."/>
            <person name="Stajich J.E."/>
            <person name="Selbmann L."/>
        </authorList>
    </citation>
    <scope>NUCLEOTIDE SEQUENCE [LARGE SCALE GENOMIC DNA]</scope>
    <source>
        <strain evidence="11 12">CCFEE 536</strain>
    </source>
</reference>
<evidence type="ECO:0000256" key="7">
    <source>
        <dbReference type="ARBA" id="ARBA00023163"/>
    </source>
</evidence>
<evidence type="ECO:0000256" key="8">
    <source>
        <dbReference type="ARBA" id="ARBA00023242"/>
    </source>
</evidence>
<dbReference type="InterPro" id="IPR013178">
    <property type="entry name" value="Histone_AcTrfase_Rtt109/CBP"/>
</dbReference>
<feature type="non-terminal residue" evidence="11">
    <location>
        <position position="89"/>
    </location>
</feature>
<comment type="caution">
    <text evidence="11">The sequence shown here is derived from an EMBL/GenBank/DDBJ whole genome shotgun (WGS) entry which is preliminary data.</text>
</comment>
<keyword evidence="6" id="KW-0805">Transcription regulation</keyword>
<comment type="catalytic activity">
    <reaction evidence="9">
        <text>L-lysyl-[histone] + acetyl-CoA = N(6)-acetyl-L-lysyl-[histone] + CoA + H(+)</text>
        <dbReference type="Rhea" id="RHEA:21992"/>
        <dbReference type="Rhea" id="RHEA-COMP:9845"/>
        <dbReference type="Rhea" id="RHEA-COMP:11338"/>
        <dbReference type="ChEBI" id="CHEBI:15378"/>
        <dbReference type="ChEBI" id="CHEBI:29969"/>
        <dbReference type="ChEBI" id="CHEBI:57287"/>
        <dbReference type="ChEBI" id="CHEBI:57288"/>
        <dbReference type="ChEBI" id="CHEBI:61930"/>
        <dbReference type="EC" id="2.3.1.48"/>
    </reaction>
    <physiologicalReaction direction="left-to-right" evidence="9">
        <dbReference type="Rhea" id="RHEA:21993"/>
    </physiologicalReaction>
</comment>
<feature type="non-terminal residue" evidence="11">
    <location>
        <position position="1"/>
    </location>
</feature>
<feature type="region of interest" description="Disordered" evidence="10">
    <location>
        <begin position="1"/>
        <end position="20"/>
    </location>
</feature>
<evidence type="ECO:0000256" key="5">
    <source>
        <dbReference type="ARBA" id="ARBA00022990"/>
    </source>
</evidence>
<dbReference type="PROSITE" id="PS51728">
    <property type="entry name" value="RTT109_HAT"/>
    <property type="match status" value="1"/>
</dbReference>
<keyword evidence="8" id="KW-0539">Nucleus</keyword>
<comment type="subcellular location">
    <subcellularLocation>
        <location evidence="1">Nucleus</location>
    </subcellularLocation>
</comment>
<evidence type="ECO:0000256" key="1">
    <source>
        <dbReference type="ARBA" id="ARBA00004123"/>
    </source>
</evidence>
<evidence type="ECO:0000256" key="3">
    <source>
        <dbReference type="ARBA" id="ARBA00022679"/>
    </source>
</evidence>
<keyword evidence="3" id="KW-0808">Transferase</keyword>
<dbReference type="InterPro" id="IPR016849">
    <property type="entry name" value="Rtt109"/>
</dbReference>
<protein>
    <recommendedName>
        <fullName evidence="2">histone acetyltransferase</fullName>
        <ecNumber evidence="2">2.3.1.48</ecNumber>
    </recommendedName>
</protein>
<dbReference type="InterPro" id="IPR051236">
    <property type="entry name" value="HAT_RTT109-like"/>
</dbReference>
<feature type="region of interest" description="Disordered" evidence="10">
    <location>
        <begin position="66"/>
        <end position="89"/>
    </location>
</feature>
<keyword evidence="12" id="KW-1185">Reference proteome</keyword>
<evidence type="ECO:0000313" key="11">
    <source>
        <dbReference type="EMBL" id="KAK5240099.1"/>
    </source>
</evidence>
<feature type="compositionally biased region" description="Polar residues" evidence="10">
    <location>
        <begin position="66"/>
        <end position="81"/>
    </location>
</feature>